<name>A0A6C0KX14_9ZZZZ</name>
<protein>
    <submittedName>
        <fullName evidence="1">Uncharacterized protein</fullName>
    </submittedName>
</protein>
<evidence type="ECO:0000313" key="1">
    <source>
        <dbReference type="EMBL" id="QHU21793.1"/>
    </source>
</evidence>
<organism evidence="1">
    <name type="scientific">viral metagenome</name>
    <dbReference type="NCBI Taxonomy" id="1070528"/>
    <lineage>
        <taxon>unclassified sequences</taxon>
        <taxon>metagenomes</taxon>
        <taxon>organismal metagenomes</taxon>
    </lineage>
</organism>
<sequence>MYPWSAAYEHVHRIMKRQCATWPKPSSCTDAELNDFWFETLDAHAHFVTVLEQPGLDAEAVRGLEWRLAALEETLEELDDEWLRRPYLH</sequence>
<dbReference type="EMBL" id="MN740992">
    <property type="protein sequence ID" value="QHU21793.1"/>
    <property type="molecule type" value="Genomic_DNA"/>
</dbReference>
<dbReference type="AlphaFoldDB" id="A0A6C0KX14"/>
<proteinExistence type="predicted"/>
<accession>A0A6C0KX14</accession>
<reference evidence="1" key="1">
    <citation type="journal article" date="2020" name="Nature">
        <title>Giant virus diversity and host interactions through global metagenomics.</title>
        <authorList>
            <person name="Schulz F."/>
            <person name="Roux S."/>
            <person name="Paez-Espino D."/>
            <person name="Jungbluth S."/>
            <person name="Walsh D.A."/>
            <person name="Denef V.J."/>
            <person name="McMahon K.D."/>
            <person name="Konstantinidis K.T."/>
            <person name="Eloe-Fadrosh E.A."/>
            <person name="Kyrpides N.C."/>
            <person name="Woyke T."/>
        </authorList>
    </citation>
    <scope>NUCLEOTIDE SEQUENCE</scope>
    <source>
        <strain evidence="1">GVMAG-S-3300013286-35</strain>
    </source>
</reference>